<comment type="subcellular location">
    <subcellularLocation>
        <location evidence="1">Membrane</location>
        <topology evidence="1">Multi-pass membrane protein</topology>
    </subcellularLocation>
</comment>
<evidence type="ECO:0000313" key="10">
    <source>
        <dbReference type="EMBL" id="GGG65817.1"/>
    </source>
</evidence>
<evidence type="ECO:0000313" key="11">
    <source>
        <dbReference type="EMBL" id="RKE83228.1"/>
    </source>
</evidence>
<dbReference type="GO" id="GO:1902600">
    <property type="term" value="P:proton transmembrane transport"/>
    <property type="evidence" value="ECO:0007669"/>
    <property type="project" value="InterPro"/>
</dbReference>
<feature type="transmembrane region" description="Helical" evidence="8">
    <location>
        <begin position="66"/>
        <end position="85"/>
    </location>
</feature>
<keyword evidence="2" id="KW-0813">Transport</keyword>
<reference evidence="11 12" key="2">
    <citation type="submission" date="2018-09" db="EMBL/GenBank/DDBJ databases">
        <title>Genomic Encyclopedia of Archaeal and Bacterial Type Strains, Phase II (KMG-II): from individual species to whole genera.</title>
        <authorList>
            <person name="Goeker M."/>
        </authorList>
    </citation>
    <scope>NUCLEOTIDE SEQUENCE [LARGE SCALE GENOMIC DNA]</scope>
    <source>
        <strain evidence="11 12">DSM 27620</strain>
    </source>
</reference>
<dbReference type="InterPro" id="IPR006153">
    <property type="entry name" value="Cation/H_exchanger_TM"/>
</dbReference>
<proteinExistence type="predicted"/>
<feature type="transmembrane region" description="Helical" evidence="8">
    <location>
        <begin position="306"/>
        <end position="326"/>
    </location>
</feature>
<feature type="transmembrane region" description="Helical" evidence="8">
    <location>
        <begin position="338"/>
        <end position="358"/>
    </location>
</feature>
<keyword evidence="5 8" id="KW-1133">Transmembrane helix</keyword>
<feature type="transmembrane region" description="Helical" evidence="8">
    <location>
        <begin position="378"/>
        <end position="398"/>
    </location>
</feature>
<dbReference type="RefSeq" id="WP_120214348.1">
    <property type="nucleotide sequence ID" value="NZ_BMCW01000008.1"/>
</dbReference>
<evidence type="ECO:0000256" key="8">
    <source>
        <dbReference type="SAM" id="Phobius"/>
    </source>
</evidence>
<evidence type="ECO:0000256" key="5">
    <source>
        <dbReference type="ARBA" id="ARBA00022989"/>
    </source>
</evidence>
<feature type="transmembrane region" description="Helical" evidence="8">
    <location>
        <begin position="189"/>
        <end position="211"/>
    </location>
</feature>
<evidence type="ECO:0000256" key="4">
    <source>
        <dbReference type="ARBA" id="ARBA00022692"/>
    </source>
</evidence>
<feature type="transmembrane region" description="Helical" evidence="8">
    <location>
        <begin position="17"/>
        <end position="35"/>
    </location>
</feature>
<feature type="transmembrane region" description="Helical" evidence="8">
    <location>
        <begin position="274"/>
        <end position="294"/>
    </location>
</feature>
<keyword evidence="7 8" id="KW-0472">Membrane</keyword>
<reference evidence="13" key="3">
    <citation type="journal article" date="2019" name="Int. J. Syst. Evol. Microbiol.">
        <title>The Global Catalogue of Microorganisms (GCM) 10K type strain sequencing project: providing services to taxonomists for standard genome sequencing and annotation.</title>
        <authorList>
            <consortium name="The Broad Institute Genomics Platform"/>
            <consortium name="The Broad Institute Genome Sequencing Center for Infectious Disease"/>
            <person name="Wu L."/>
            <person name="Ma J."/>
        </authorList>
    </citation>
    <scope>NUCLEOTIDE SEQUENCE [LARGE SCALE GENOMIC DNA]</scope>
    <source>
        <strain evidence="13">CCM 8490</strain>
    </source>
</reference>
<evidence type="ECO:0000256" key="7">
    <source>
        <dbReference type="ARBA" id="ARBA00023136"/>
    </source>
</evidence>
<keyword evidence="3" id="KW-0050">Antiport</keyword>
<dbReference type="AlphaFoldDB" id="A0A420CXN5"/>
<feature type="transmembrane region" description="Helical" evidence="8">
    <location>
        <begin position="42"/>
        <end position="60"/>
    </location>
</feature>
<comment type="caution">
    <text evidence="11">The sequence shown here is derived from an EMBL/GenBank/DDBJ whole genome shotgun (WGS) entry which is preliminary data.</text>
</comment>
<feature type="transmembrane region" description="Helical" evidence="8">
    <location>
        <begin position="154"/>
        <end position="177"/>
    </location>
</feature>
<evidence type="ECO:0000256" key="1">
    <source>
        <dbReference type="ARBA" id="ARBA00004141"/>
    </source>
</evidence>
<dbReference type="InterPro" id="IPR038770">
    <property type="entry name" value="Na+/solute_symporter_sf"/>
</dbReference>
<evidence type="ECO:0000313" key="13">
    <source>
        <dbReference type="Proteomes" id="UP000658202"/>
    </source>
</evidence>
<name>A0A420CXN5_9FLAO</name>
<evidence type="ECO:0000256" key="3">
    <source>
        <dbReference type="ARBA" id="ARBA00022449"/>
    </source>
</evidence>
<dbReference type="Gene3D" id="1.20.1530.20">
    <property type="match status" value="1"/>
</dbReference>
<dbReference type="EMBL" id="BMCW01000008">
    <property type="protein sequence ID" value="GGG65817.1"/>
    <property type="molecule type" value="Genomic_DNA"/>
</dbReference>
<keyword evidence="4 8" id="KW-0812">Transmembrane</keyword>
<dbReference type="GO" id="GO:0015297">
    <property type="term" value="F:antiporter activity"/>
    <property type="evidence" value="ECO:0007669"/>
    <property type="project" value="UniProtKB-KW"/>
</dbReference>
<reference evidence="10" key="1">
    <citation type="journal article" date="2014" name="Int. J. Syst. Evol. Microbiol.">
        <title>Complete genome of a new Firmicutes species belonging to the dominant human colonic microbiota ('Ruminococcus bicirculans') reveals two chromosomes and a selective capacity to utilize plant glucans.</title>
        <authorList>
            <consortium name="NISC Comparative Sequencing Program"/>
            <person name="Wegmann U."/>
            <person name="Louis P."/>
            <person name="Goesmann A."/>
            <person name="Henrissat B."/>
            <person name="Duncan S.H."/>
            <person name="Flint H.J."/>
        </authorList>
    </citation>
    <scope>NUCLEOTIDE SEQUENCE</scope>
    <source>
        <strain evidence="10">CCM 8490</strain>
    </source>
</reference>
<keyword evidence="6" id="KW-0406">Ion transport</keyword>
<accession>A0A420CXN5</accession>
<dbReference type="Proteomes" id="UP000658202">
    <property type="component" value="Unassembled WGS sequence"/>
</dbReference>
<reference evidence="10" key="4">
    <citation type="submission" date="2024-05" db="EMBL/GenBank/DDBJ databases">
        <authorList>
            <person name="Sun Q."/>
            <person name="Sedlacek I."/>
        </authorList>
    </citation>
    <scope>NUCLEOTIDE SEQUENCE</scope>
    <source>
        <strain evidence="10">CCM 8490</strain>
    </source>
</reference>
<evidence type="ECO:0000313" key="12">
    <source>
        <dbReference type="Proteomes" id="UP000285906"/>
    </source>
</evidence>
<sequence length="707" mass="78166">MILLSIHNLELPIEDPVLKFLLVLIIILAAPLLLNKIKVPHLLGLIIAGAVIGPNGFNVLARDSSIVVTGTTGLLYIMFLAGLEIDMGDFKRNKWKSLTFGIYTFVVPFVLGYLGAYYILDFSILTSVLFASLFSSHTLIAYPLVSKMGIAKNLAVNITVGGTMITDVLALLVLAIIVGMSQGDVGTEFWVRLSLSFIIFGLIVLVVFPIIGRWFFKKVEDKISQYIFVLVMIYLAALLAELAGVEAIIGAFFAGLALNRLIPHTSSLMNRVEFVGNAIFIPFFLISVGMLIDFKVFFKSWETLEVAGIMLVASIGGKYLSAIATQKTFRLSKEEGKLIFGLSSASAAATLASVMVGYNIILSETETGEPIRLLNEHVLNGSILLILISCTISSFISMSNAQQIADKDNEETVSGNSHEQENILLALNYEATVDRMVNLGILIKAHSNTEHLFGLNIINEDKNESSVKNAEKLLHHATTAAAAADVKLQSLKRYDNDVINGIKNVIKEQNITDLIIGLDEDKGFTPSFAYNLYNGYLQNDNVNTLIYHTAQPLSTIKKYAVMIPENAQKEAGFFHALLRVWNIARNSGATMTFYAPERILEILKRISKKATIEAEFIATKSWKDGETIASQLKLDEAIIIMMAKRGMKSYIPQMRLIPELLNKYVNDKNYLLVFPFSEFDNSSLEKRSVGNHDDFMEIGNVIKKIFG</sequence>
<feature type="transmembrane region" description="Helical" evidence="8">
    <location>
        <begin position="122"/>
        <end position="142"/>
    </location>
</feature>
<protein>
    <submittedName>
        <fullName evidence="10">Sodium:proton antiporter</fullName>
    </submittedName>
    <submittedName>
        <fullName evidence="11">Transporter (CPA2 family)</fullName>
    </submittedName>
</protein>
<evidence type="ECO:0000259" key="9">
    <source>
        <dbReference type="Pfam" id="PF00999"/>
    </source>
</evidence>
<feature type="domain" description="Cation/H+ exchanger transmembrane" evidence="9">
    <location>
        <begin position="25"/>
        <end position="392"/>
    </location>
</feature>
<keyword evidence="13" id="KW-1185">Reference proteome</keyword>
<dbReference type="Proteomes" id="UP000285906">
    <property type="component" value="Unassembled WGS sequence"/>
</dbReference>
<gene>
    <name evidence="11" type="ORF">BXY58_2780</name>
    <name evidence="10" type="ORF">GCM10007332_30540</name>
</gene>
<feature type="transmembrane region" description="Helical" evidence="8">
    <location>
        <begin position="97"/>
        <end position="116"/>
    </location>
</feature>
<evidence type="ECO:0000256" key="2">
    <source>
        <dbReference type="ARBA" id="ARBA00022448"/>
    </source>
</evidence>
<dbReference type="GO" id="GO:0016020">
    <property type="term" value="C:membrane"/>
    <property type="evidence" value="ECO:0007669"/>
    <property type="project" value="UniProtKB-SubCell"/>
</dbReference>
<evidence type="ECO:0000256" key="6">
    <source>
        <dbReference type="ARBA" id="ARBA00023065"/>
    </source>
</evidence>
<dbReference type="PANTHER" id="PTHR43562">
    <property type="entry name" value="NAPA-TYPE SODIUM/HYDROGEN ANTIPORTER"/>
    <property type="match status" value="1"/>
</dbReference>
<dbReference type="PANTHER" id="PTHR43562:SF4">
    <property type="entry name" value="NA(+)_H(+) ANTIPORTER NHAS5"/>
    <property type="match status" value="1"/>
</dbReference>
<dbReference type="Pfam" id="PF00999">
    <property type="entry name" value="Na_H_Exchanger"/>
    <property type="match status" value="1"/>
</dbReference>
<organism evidence="11 12">
    <name type="scientific">Epilithonimonas arachidiradicis</name>
    <dbReference type="NCBI Taxonomy" id="1617282"/>
    <lineage>
        <taxon>Bacteria</taxon>
        <taxon>Pseudomonadati</taxon>
        <taxon>Bacteroidota</taxon>
        <taxon>Flavobacteriia</taxon>
        <taxon>Flavobacteriales</taxon>
        <taxon>Weeksellaceae</taxon>
        <taxon>Chryseobacterium group</taxon>
        <taxon>Epilithonimonas</taxon>
    </lineage>
</organism>
<dbReference type="OrthoDB" id="9793589at2"/>
<dbReference type="EMBL" id="RAQH01000008">
    <property type="protein sequence ID" value="RKE83228.1"/>
    <property type="molecule type" value="Genomic_DNA"/>
</dbReference>